<organism evidence="6 7">
    <name type="scientific">Andreesenia angusta</name>
    <dbReference type="NCBI Taxonomy" id="39480"/>
    <lineage>
        <taxon>Bacteria</taxon>
        <taxon>Bacillati</taxon>
        <taxon>Bacillota</taxon>
        <taxon>Tissierellia</taxon>
        <taxon>Tissierellales</taxon>
        <taxon>Gottschalkiaceae</taxon>
        <taxon>Andreesenia</taxon>
    </lineage>
</organism>
<dbReference type="SUPFAM" id="SSF110849">
    <property type="entry name" value="ParB/Sulfiredoxin"/>
    <property type="match status" value="1"/>
</dbReference>
<dbReference type="GO" id="GO:0009295">
    <property type="term" value="C:nucleoid"/>
    <property type="evidence" value="ECO:0007669"/>
    <property type="project" value="UniProtKB-SubCell"/>
</dbReference>
<dbReference type="GO" id="GO:0045881">
    <property type="term" value="P:positive regulation of sporulation resulting in formation of a cellular spore"/>
    <property type="evidence" value="ECO:0007669"/>
    <property type="project" value="TreeGrafter"/>
</dbReference>
<evidence type="ECO:0000256" key="2">
    <source>
        <dbReference type="ARBA" id="ARBA00006295"/>
    </source>
</evidence>
<comment type="similarity">
    <text evidence="2">Belongs to the ParB family.</text>
</comment>
<dbReference type="FunFam" id="1.10.10.2830:FF:000001">
    <property type="entry name" value="Chromosome partitioning protein ParB"/>
    <property type="match status" value="1"/>
</dbReference>
<dbReference type="Gene3D" id="1.10.10.2830">
    <property type="match status" value="1"/>
</dbReference>
<protein>
    <submittedName>
        <fullName evidence="6">Putative chromosome-partitioning protein ParB</fullName>
    </submittedName>
</protein>
<dbReference type="PANTHER" id="PTHR33375:SF1">
    <property type="entry name" value="CHROMOSOME-PARTITIONING PROTEIN PARB-RELATED"/>
    <property type="match status" value="1"/>
</dbReference>
<dbReference type="InterPro" id="IPR057240">
    <property type="entry name" value="ParB_dimer_C"/>
</dbReference>
<dbReference type="PANTHER" id="PTHR33375">
    <property type="entry name" value="CHROMOSOME-PARTITIONING PROTEIN PARB-RELATED"/>
    <property type="match status" value="1"/>
</dbReference>
<name>A0A1S1V6J5_9FIRM</name>
<dbReference type="Pfam" id="PF02195">
    <property type="entry name" value="ParB_N"/>
    <property type="match status" value="1"/>
</dbReference>
<dbReference type="Pfam" id="PF17762">
    <property type="entry name" value="HTH_ParB"/>
    <property type="match status" value="1"/>
</dbReference>
<comment type="subcellular location">
    <subcellularLocation>
        <location evidence="1">Cytoplasm</location>
        <location evidence="1">Nucleoid</location>
    </subcellularLocation>
</comment>
<dbReference type="InterPro" id="IPR050336">
    <property type="entry name" value="Chromosome_partition/occlusion"/>
</dbReference>
<dbReference type="InterPro" id="IPR036086">
    <property type="entry name" value="ParB/Sulfiredoxin_sf"/>
</dbReference>
<dbReference type="RefSeq" id="WP_071064663.1">
    <property type="nucleotide sequence ID" value="NZ_MKIE01000017.1"/>
</dbReference>
<evidence type="ECO:0000313" key="7">
    <source>
        <dbReference type="Proteomes" id="UP000180254"/>
    </source>
</evidence>
<dbReference type="CDD" id="cd16393">
    <property type="entry name" value="SPO0J_N"/>
    <property type="match status" value="1"/>
</dbReference>
<evidence type="ECO:0000256" key="1">
    <source>
        <dbReference type="ARBA" id="ARBA00004453"/>
    </source>
</evidence>
<dbReference type="EMBL" id="MKIE01000017">
    <property type="protein sequence ID" value="OHW61309.1"/>
    <property type="molecule type" value="Genomic_DNA"/>
</dbReference>
<keyword evidence="7" id="KW-1185">Reference proteome</keyword>
<dbReference type="InterPro" id="IPR004437">
    <property type="entry name" value="ParB/RepB/Spo0J"/>
</dbReference>
<dbReference type="GO" id="GO:0003677">
    <property type="term" value="F:DNA binding"/>
    <property type="evidence" value="ECO:0007669"/>
    <property type="project" value="UniProtKB-KW"/>
</dbReference>
<feature type="domain" description="ParB-like N-terminal" evidence="5">
    <location>
        <begin position="4"/>
        <end position="93"/>
    </location>
</feature>
<proteinExistence type="inferred from homology"/>
<keyword evidence="3" id="KW-0159">Chromosome partition</keyword>
<dbReference type="OrthoDB" id="9802051at2"/>
<dbReference type="Gene3D" id="3.90.1530.30">
    <property type="match status" value="1"/>
</dbReference>
<evidence type="ECO:0000256" key="4">
    <source>
        <dbReference type="ARBA" id="ARBA00023125"/>
    </source>
</evidence>
<dbReference type="Pfam" id="PF23552">
    <property type="entry name" value="ParB_C"/>
    <property type="match status" value="1"/>
</dbReference>
<comment type="caution">
    <text evidence="6">The sequence shown here is derived from an EMBL/GenBank/DDBJ whole genome shotgun (WGS) entry which is preliminary data.</text>
</comment>
<dbReference type="SMART" id="SM00470">
    <property type="entry name" value="ParB"/>
    <property type="match status" value="1"/>
</dbReference>
<gene>
    <name evidence="6" type="primary">parB</name>
    <name evidence="6" type="ORF">EUAN_23460</name>
</gene>
<accession>A0A1S1V6J5</accession>
<dbReference type="GO" id="GO:0005694">
    <property type="term" value="C:chromosome"/>
    <property type="evidence" value="ECO:0007669"/>
    <property type="project" value="TreeGrafter"/>
</dbReference>
<evidence type="ECO:0000256" key="3">
    <source>
        <dbReference type="ARBA" id="ARBA00022829"/>
    </source>
</evidence>
<dbReference type="InterPro" id="IPR003115">
    <property type="entry name" value="ParB_N"/>
</dbReference>
<dbReference type="InterPro" id="IPR041468">
    <property type="entry name" value="HTH_ParB/Spo0J"/>
</dbReference>
<dbReference type="STRING" id="39480.EUAN_23460"/>
<dbReference type="AlphaFoldDB" id="A0A1S1V6J5"/>
<dbReference type="NCBIfam" id="TIGR00180">
    <property type="entry name" value="parB_part"/>
    <property type="match status" value="1"/>
</dbReference>
<dbReference type="GO" id="GO:0007059">
    <property type="term" value="P:chromosome segregation"/>
    <property type="evidence" value="ECO:0007669"/>
    <property type="project" value="UniProtKB-KW"/>
</dbReference>
<reference evidence="6 7" key="1">
    <citation type="submission" date="2016-09" db="EMBL/GenBank/DDBJ databases">
        <title>Genome sequence of Eubacterium angustum.</title>
        <authorList>
            <person name="Poehlein A."/>
            <person name="Daniel R."/>
        </authorList>
    </citation>
    <scope>NUCLEOTIDE SEQUENCE [LARGE SCALE GENOMIC DNA]</scope>
    <source>
        <strain evidence="6 7">DSM 1989</strain>
    </source>
</reference>
<sequence length="261" mass="29987">MKIEEIDLDLIEPNREQPRTSFNGDSLSELRDSIERNGIIQPIVLVKNGRTYRIVAGERRWRAAMGLKMKKIPAVVREISREEELEIAIVENIQRESLNPVEEALAFKKYLAETGKTQEDLSEILSKSRSYISNTIRLLKLPGDIVEHIKSGSLSSGHGRALLSAGDEERMKELCKRALEEELSVRELERLVSEEKCSSVKKVEKKRDIHVEEIERKLTERLGNKVRIKNGKHKGKIEIEYGRSEELDFLVDILSRQIEMS</sequence>
<dbReference type="FunFam" id="3.90.1530.30:FF:000001">
    <property type="entry name" value="Chromosome partitioning protein ParB"/>
    <property type="match status" value="1"/>
</dbReference>
<evidence type="ECO:0000313" key="6">
    <source>
        <dbReference type="EMBL" id="OHW61309.1"/>
    </source>
</evidence>
<evidence type="ECO:0000259" key="5">
    <source>
        <dbReference type="SMART" id="SM00470"/>
    </source>
</evidence>
<dbReference type="Proteomes" id="UP000180254">
    <property type="component" value="Unassembled WGS sequence"/>
</dbReference>
<keyword evidence="4" id="KW-0238">DNA-binding</keyword>